<dbReference type="Proteomes" id="UP001163223">
    <property type="component" value="Chromosome"/>
</dbReference>
<dbReference type="EMBL" id="CP113520">
    <property type="protein sequence ID" value="WAJ26700.1"/>
    <property type="molecule type" value="Genomic_DNA"/>
</dbReference>
<accession>A0ACD4NIQ6</accession>
<reference evidence="1" key="1">
    <citation type="submission" date="2022-11" db="EMBL/GenBank/DDBJ databases">
        <title>beta-Carotene-producing bacterium, Jeongeuplla avenae sp. nov., alleviates the salt stress of Arabidopsis seedlings.</title>
        <authorList>
            <person name="Jiang L."/>
            <person name="Lee J."/>
        </authorList>
    </citation>
    <scope>NUCLEOTIDE SEQUENCE</scope>
    <source>
        <strain evidence="1">DY_R2A_6</strain>
    </source>
</reference>
<gene>
    <name evidence="1" type="ORF">OXU80_17750</name>
</gene>
<protein>
    <submittedName>
        <fullName evidence="1">Phage head closure protein</fullName>
    </submittedName>
</protein>
<evidence type="ECO:0000313" key="1">
    <source>
        <dbReference type="EMBL" id="WAJ26700.1"/>
    </source>
</evidence>
<evidence type="ECO:0000313" key="2">
    <source>
        <dbReference type="Proteomes" id="UP001163223"/>
    </source>
</evidence>
<sequence>MRRAITAGRLRHRAVLEAPEDAPDGAGGVLRGWRALAALSVAVEPVRVTPGERFDAREAIATHRVTCRHRADVARGMRLTSGERRLLILAVHDPDASGRFLRLDCREEA</sequence>
<organism evidence="1 2">
    <name type="scientific">Antarcticirhabdus aurantiaca</name>
    <dbReference type="NCBI Taxonomy" id="2606717"/>
    <lineage>
        <taxon>Bacteria</taxon>
        <taxon>Pseudomonadati</taxon>
        <taxon>Pseudomonadota</taxon>
        <taxon>Alphaproteobacteria</taxon>
        <taxon>Hyphomicrobiales</taxon>
        <taxon>Aurantimonadaceae</taxon>
        <taxon>Antarcticirhabdus</taxon>
    </lineage>
</organism>
<proteinExistence type="predicted"/>
<keyword evidence="2" id="KW-1185">Reference proteome</keyword>
<name>A0ACD4NIQ6_9HYPH</name>